<accession>A0ABT8GU77</accession>
<dbReference type="EMBL" id="JAUHTQ010000014">
    <property type="protein sequence ID" value="MDN4494972.1"/>
    <property type="molecule type" value="Genomic_DNA"/>
</dbReference>
<dbReference type="InterPro" id="IPR026838">
    <property type="entry name" value="YheC/D"/>
</dbReference>
<evidence type="ECO:0000313" key="2">
    <source>
        <dbReference type="Proteomes" id="UP001172743"/>
    </source>
</evidence>
<gene>
    <name evidence="1" type="ORF">QYB95_15565</name>
</gene>
<dbReference type="Pfam" id="PF14398">
    <property type="entry name" value="ATPgrasp_YheCD"/>
    <property type="match status" value="1"/>
</dbReference>
<evidence type="ECO:0000313" key="1">
    <source>
        <dbReference type="EMBL" id="MDN4494972.1"/>
    </source>
</evidence>
<name>A0ABT8GU77_9BACL</name>
<evidence type="ECO:0008006" key="3">
    <source>
        <dbReference type="Google" id="ProtNLM"/>
    </source>
</evidence>
<organism evidence="1 2">
    <name type="scientific">Ureibacillus aquaedulcis</name>
    <dbReference type="NCBI Taxonomy" id="3058421"/>
    <lineage>
        <taxon>Bacteria</taxon>
        <taxon>Bacillati</taxon>
        <taxon>Bacillota</taxon>
        <taxon>Bacilli</taxon>
        <taxon>Bacillales</taxon>
        <taxon>Caryophanaceae</taxon>
        <taxon>Ureibacillus</taxon>
    </lineage>
</organism>
<reference evidence="1" key="1">
    <citation type="submission" date="2023-07" db="EMBL/GenBank/DDBJ databases">
        <title>Ureibacillus sp. isolated from freshwater well.</title>
        <authorList>
            <person name="Kirdat K."/>
            <person name="Bhatt A."/>
            <person name="Teware R."/>
            <person name="Bhavsar Y."/>
            <person name="Yadav A."/>
        </authorList>
    </citation>
    <scope>NUCLEOTIDE SEQUENCE</scope>
    <source>
        <strain evidence="1">BA0131</strain>
    </source>
</reference>
<dbReference type="Proteomes" id="UP001172743">
    <property type="component" value="Unassembled WGS sequence"/>
</dbReference>
<comment type="caution">
    <text evidence="1">The sequence shown here is derived from an EMBL/GenBank/DDBJ whole genome shotgun (WGS) entry which is preliminary data.</text>
</comment>
<keyword evidence="2" id="KW-1185">Reference proteome</keyword>
<sequence>MQSYTADFGFIYNDKRQQKLISHLITQLRPLSMEHKIKIVLFSLENLDLDGTIISGTIIEGNSVQKGQCDIPPFIYNLALHSNADKMDKMRSLRKMENTLIINPINRFIQGIIFEMLSSLPNLQPYLLPAVSLNTTTLSDYLEKYESFFIVQEKSFSKPKAVTIKKLHDEYIIYIGAYGQRCKKDEILPYIKKMIHKNNHLLIKGIDRLKNGDVPLEMKIFLQKNWKAEWSITATVANQGIFSKSESYFAKTRYPSNNLGIEEINEYTKCLDTVSKEIGRFLDYYIPFVGSFTFDFIFDEIRSPYLIYVSGFEQDQNIIGQMDSESQINLLQNAFYYLLFLMNNSGMEKGAHHELDKS</sequence>
<dbReference type="RefSeq" id="WP_301139290.1">
    <property type="nucleotide sequence ID" value="NZ_JAUHTQ010000014.1"/>
</dbReference>
<proteinExistence type="predicted"/>
<protein>
    <recommendedName>
        <fullName evidence="3">ATP-grasp domain-containing protein</fullName>
    </recommendedName>
</protein>